<evidence type="ECO:0000256" key="3">
    <source>
        <dbReference type="ARBA" id="ARBA00023163"/>
    </source>
</evidence>
<dbReference type="Pfam" id="PF00392">
    <property type="entry name" value="GntR"/>
    <property type="match status" value="1"/>
</dbReference>
<evidence type="ECO:0000313" key="5">
    <source>
        <dbReference type="EMBL" id="WSE33923.1"/>
    </source>
</evidence>
<gene>
    <name evidence="5" type="ORF">VSH64_17750</name>
</gene>
<accession>A0ABZ1IJN7</accession>
<sequence length="227" mass="24696">MTESAAAEITGVAAPERVAETLRERIVEGELRPGAPLREVALAEELGVSRNTLREAVRLLTTEELVEVKRHRGAVVKMITVEEVRDIYLVRRTVELRAIDDSALATERALAGLEQACAAAEEAAVAGSWREVGTASLRFHQALVATLGSPRLDALFRTTFAQLRLAFAAIADEADFQRSFVPRDREICDLLTAGSRAAAAAALRRYLDDAERAVIEVLRLQAVPDPA</sequence>
<dbReference type="InterPro" id="IPR011711">
    <property type="entry name" value="GntR_C"/>
</dbReference>
<protein>
    <submittedName>
        <fullName evidence="5">GntR family transcriptional regulator</fullName>
    </submittedName>
</protein>
<reference evidence="5 6" key="1">
    <citation type="journal article" date="2015" name="Int. J. Syst. Evol. Microbiol.">
        <title>Amycolatopsis rhabdoformis sp. nov., an actinomycete isolated from a tropical forest soil.</title>
        <authorList>
            <person name="Souza W.R."/>
            <person name="Silva R.E."/>
            <person name="Goodfellow M."/>
            <person name="Busarakam K."/>
            <person name="Figueiro F.S."/>
            <person name="Ferreira D."/>
            <person name="Rodrigues-Filho E."/>
            <person name="Moraes L.A.B."/>
            <person name="Zucchi T.D."/>
        </authorList>
    </citation>
    <scope>NUCLEOTIDE SEQUENCE [LARGE SCALE GENOMIC DNA]</scope>
    <source>
        <strain evidence="5 6">NCIMB 14900</strain>
    </source>
</reference>
<feature type="domain" description="HTH gntR-type" evidence="4">
    <location>
        <begin position="12"/>
        <end position="79"/>
    </location>
</feature>
<proteinExistence type="predicted"/>
<dbReference type="SMART" id="SM00895">
    <property type="entry name" value="FCD"/>
    <property type="match status" value="1"/>
</dbReference>
<dbReference type="SUPFAM" id="SSF48008">
    <property type="entry name" value="GntR ligand-binding domain-like"/>
    <property type="match status" value="1"/>
</dbReference>
<dbReference type="Proteomes" id="UP001330812">
    <property type="component" value="Chromosome"/>
</dbReference>
<dbReference type="PANTHER" id="PTHR43537">
    <property type="entry name" value="TRANSCRIPTIONAL REGULATOR, GNTR FAMILY"/>
    <property type="match status" value="1"/>
</dbReference>
<keyword evidence="6" id="KW-1185">Reference proteome</keyword>
<dbReference type="Pfam" id="PF07729">
    <property type="entry name" value="FCD"/>
    <property type="match status" value="1"/>
</dbReference>
<dbReference type="CDD" id="cd07377">
    <property type="entry name" value="WHTH_GntR"/>
    <property type="match status" value="1"/>
</dbReference>
<keyword evidence="2" id="KW-0238">DNA-binding</keyword>
<dbReference type="SMART" id="SM00345">
    <property type="entry name" value="HTH_GNTR"/>
    <property type="match status" value="1"/>
</dbReference>
<dbReference type="SUPFAM" id="SSF46785">
    <property type="entry name" value="Winged helix' DNA-binding domain"/>
    <property type="match status" value="1"/>
</dbReference>
<evidence type="ECO:0000259" key="4">
    <source>
        <dbReference type="PROSITE" id="PS50949"/>
    </source>
</evidence>
<dbReference type="EMBL" id="CP142149">
    <property type="protein sequence ID" value="WSE33923.1"/>
    <property type="molecule type" value="Genomic_DNA"/>
</dbReference>
<dbReference type="Gene3D" id="1.20.120.530">
    <property type="entry name" value="GntR ligand-binding domain-like"/>
    <property type="match status" value="1"/>
</dbReference>
<dbReference type="InterPro" id="IPR008920">
    <property type="entry name" value="TF_FadR/GntR_C"/>
</dbReference>
<evidence type="ECO:0000256" key="2">
    <source>
        <dbReference type="ARBA" id="ARBA00023125"/>
    </source>
</evidence>
<name>A0ABZ1IJN7_9PSEU</name>
<dbReference type="InterPro" id="IPR036388">
    <property type="entry name" value="WH-like_DNA-bd_sf"/>
</dbReference>
<dbReference type="PANTHER" id="PTHR43537:SF45">
    <property type="entry name" value="GNTR FAMILY REGULATORY PROTEIN"/>
    <property type="match status" value="1"/>
</dbReference>
<evidence type="ECO:0000256" key="1">
    <source>
        <dbReference type="ARBA" id="ARBA00023015"/>
    </source>
</evidence>
<keyword evidence="3" id="KW-0804">Transcription</keyword>
<keyword evidence="1" id="KW-0805">Transcription regulation</keyword>
<dbReference type="InterPro" id="IPR000524">
    <property type="entry name" value="Tscrpt_reg_HTH_GntR"/>
</dbReference>
<dbReference type="InterPro" id="IPR036390">
    <property type="entry name" value="WH_DNA-bd_sf"/>
</dbReference>
<organism evidence="5 6">
    <name type="scientific">Amycolatopsis rhabdoformis</name>
    <dbReference type="NCBI Taxonomy" id="1448059"/>
    <lineage>
        <taxon>Bacteria</taxon>
        <taxon>Bacillati</taxon>
        <taxon>Actinomycetota</taxon>
        <taxon>Actinomycetes</taxon>
        <taxon>Pseudonocardiales</taxon>
        <taxon>Pseudonocardiaceae</taxon>
        <taxon>Amycolatopsis</taxon>
    </lineage>
</organism>
<dbReference type="Gene3D" id="1.10.10.10">
    <property type="entry name" value="Winged helix-like DNA-binding domain superfamily/Winged helix DNA-binding domain"/>
    <property type="match status" value="1"/>
</dbReference>
<dbReference type="PROSITE" id="PS50949">
    <property type="entry name" value="HTH_GNTR"/>
    <property type="match status" value="1"/>
</dbReference>
<dbReference type="RefSeq" id="WP_326836723.1">
    <property type="nucleotide sequence ID" value="NZ_CP142149.1"/>
</dbReference>
<evidence type="ECO:0000313" key="6">
    <source>
        <dbReference type="Proteomes" id="UP001330812"/>
    </source>
</evidence>